<keyword evidence="3" id="KW-1185">Reference proteome</keyword>
<evidence type="ECO:0000313" key="3">
    <source>
        <dbReference type="Proteomes" id="UP000184301"/>
    </source>
</evidence>
<dbReference type="STRING" id="1121950.SAMN02745243_01017"/>
<dbReference type="InterPro" id="IPR023833">
    <property type="entry name" value="Signal_pept_SipW-depend-type"/>
</dbReference>
<dbReference type="NCBIfam" id="TIGR04088">
    <property type="entry name" value="cognate_SipW"/>
    <property type="match status" value="1"/>
</dbReference>
<dbReference type="OrthoDB" id="2063096at2"/>
<reference evidence="2 3" key="1">
    <citation type="submission" date="2016-11" db="EMBL/GenBank/DDBJ databases">
        <authorList>
            <person name="Jaros S."/>
            <person name="Januszkiewicz K."/>
            <person name="Wedrychowicz H."/>
        </authorList>
    </citation>
    <scope>NUCLEOTIDE SEQUENCE [LARGE SCALE GENOMIC DNA]</scope>
    <source>
        <strain evidence="2 3">DSM 15480</strain>
    </source>
</reference>
<proteinExistence type="predicted"/>
<gene>
    <name evidence="2" type="ORF">SAMN02745243_01017</name>
</gene>
<protein>
    <submittedName>
        <fullName evidence="2">SipW-cognate class signal peptide</fullName>
    </submittedName>
</protein>
<dbReference type="RefSeq" id="WP_073106311.1">
    <property type="nucleotide sequence ID" value="NZ_FQZY01000013.1"/>
</dbReference>
<dbReference type="Pfam" id="PF12389">
    <property type="entry name" value="Peptidase_M73"/>
    <property type="match status" value="1"/>
</dbReference>
<sequence>MKKKIISLVCVCALVLTAIGGALAYLTDKDQAVNVFSVGNVDISLSETVEVNNGKTGDDKVVYTDKVSTTNGATTFSGLMPGNTIVKTPKITNTGNNAAYVRVVVTVNNKDELYAAIDNYYKGLGYTDAQIQEKYNEIFVGWGRKYDKAEGEPTRLWMADADHADGSKLLAIDHAAVVYDAYWSISKNNVFQTETEKNSNGKISSAGGEYAYLGAWGQDVYYYKTMGGMNGDEWDSHCYVFYLKLEAGESYEKFFDGLTVPTEFDADQLKGFNGLKIGVYADAIQAEGFTETTEDSVTTPAWVNAINALEEQHPLGWWRNWN</sequence>
<organism evidence="2 3">
    <name type="scientific">Hespellia stercorisuis DSM 15480</name>
    <dbReference type="NCBI Taxonomy" id="1121950"/>
    <lineage>
        <taxon>Bacteria</taxon>
        <taxon>Bacillati</taxon>
        <taxon>Bacillota</taxon>
        <taxon>Clostridia</taxon>
        <taxon>Lachnospirales</taxon>
        <taxon>Lachnospiraceae</taxon>
        <taxon>Hespellia</taxon>
    </lineage>
</organism>
<dbReference type="AlphaFoldDB" id="A0A1M6KXB8"/>
<name>A0A1M6KXB8_9FIRM</name>
<feature type="signal peptide" evidence="1">
    <location>
        <begin position="1"/>
        <end position="24"/>
    </location>
</feature>
<evidence type="ECO:0000256" key="1">
    <source>
        <dbReference type="SAM" id="SignalP"/>
    </source>
</evidence>
<evidence type="ECO:0000313" key="2">
    <source>
        <dbReference type="EMBL" id="SHJ63549.1"/>
    </source>
</evidence>
<dbReference type="InterPro" id="IPR022121">
    <property type="entry name" value="Peptidase_M73_camelysin"/>
</dbReference>
<feature type="chain" id="PRO_5012997294" evidence="1">
    <location>
        <begin position="25"/>
        <end position="322"/>
    </location>
</feature>
<accession>A0A1M6KXB8</accession>
<dbReference type="Proteomes" id="UP000184301">
    <property type="component" value="Unassembled WGS sequence"/>
</dbReference>
<keyword evidence="1" id="KW-0732">Signal</keyword>
<dbReference type="EMBL" id="FQZY01000013">
    <property type="protein sequence ID" value="SHJ63549.1"/>
    <property type="molecule type" value="Genomic_DNA"/>
</dbReference>